<gene>
    <name evidence="2" type="ORF">M407DRAFT_50597</name>
</gene>
<dbReference type="Gene3D" id="1.10.510.10">
    <property type="entry name" value="Transferase(Phosphotransferase) domain 1"/>
    <property type="match status" value="1"/>
</dbReference>
<dbReference type="EMBL" id="KN823130">
    <property type="protein sequence ID" value="KIO21710.1"/>
    <property type="molecule type" value="Genomic_DNA"/>
</dbReference>
<dbReference type="SMART" id="SM00220">
    <property type="entry name" value="S_TKc"/>
    <property type="match status" value="1"/>
</dbReference>
<dbReference type="PROSITE" id="PS50011">
    <property type="entry name" value="PROTEIN_KINASE_DOM"/>
    <property type="match status" value="1"/>
</dbReference>
<dbReference type="InterPro" id="IPR051681">
    <property type="entry name" value="Ser/Thr_Kinases-Pseudokinases"/>
</dbReference>
<protein>
    <recommendedName>
        <fullName evidence="1">Protein kinase domain-containing protein</fullName>
    </recommendedName>
</protein>
<dbReference type="InterPro" id="IPR008271">
    <property type="entry name" value="Ser/Thr_kinase_AS"/>
</dbReference>
<proteinExistence type="predicted"/>
<dbReference type="InterPro" id="IPR001245">
    <property type="entry name" value="Ser-Thr/Tyr_kinase_cat_dom"/>
</dbReference>
<dbReference type="OrthoDB" id="2791079at2759"/>
<dbReference type="InterPro" id="IPR011009">
    <property type="entry name" value="Kinase-like_dom_sf"/>
</dbReference>
<sequence>SGGFGDIFRGKHPKYGDLALKRLRMLGSEDAKERARRFAREGETWQNLVHPNVLPFLGMDSPDENIYLISPFAEHGTVVDYLKRNPTSDRPKFLRDIAAALGFLHSKGIIHGDIKGRNVLVAPNLDAQVCDFGLARYADARTSTNMRGAGTARWSSLEVLEGQPKSYASDVYAFGMTIAEILSGKFPFSQYQDDVAVITAVILQSERPAREPLMSADGTAYDREWDVAEQCWVED</sequence>
<dbReference type="GO" id="GO:0005524">
    <property type="term" value="F:ATP binding"/>
    <property type="evidence" value="ECO:0007669"/>
    <property type="project" value="InterPro"/>
</dbReference>
<dbReference type="PANTHER" id="PTHR44329:SF214">
    <property type="entry name" value="PROTEIN KINASE DOMAIN-CONTAINING PROTEIN"/>
    <property type="match status" value="1"/>
</dbReference>
<accession>A0A0C3Q0X4</accession>
<dbReference type="PANTHER" id="PTHR44329">
    <property type="entry name" value="SERINE/THREONINE-PROTEIN KINASE TNNI3K-RELATED"/>
    <property type="match status" value="1"/>
</dbReference>
<evidence type="ECO:0000313" key="2">
    <source>
        <dbReference type="EMBL" id="KIO21710.1"/>
    </source>
</evidence>
<feature type="non-terminal residue" evidence="2">
    <location>
        <position position="1"/>
    </location>
</feature>
<dbReference type="Proteomes" id="UP000054248">
    <property type="component" value="Unassembled WGS sequence"/>
</dbReference>
<feature type="non-terminal residue" evidence="2">
    <location>
        <position position="235"/>
    </location>
</feature>
<reference evidence="2 3" key="1">
    <citation type="submission" date="2014-04" db="EMBL/GenBank/DDBJ databases">
        <authorList>
            <consortium name="DOE Joint Genome Institute"/>
            <person name="Kuo A."/>
            <person name="Girlanda M."/>
            <person name="Perotto S."/>
            <person name="Kohler A."/>
            <person name="Nagy L.G."/>
            <person name="Floudas D."/>
            <person name="Copeland A."/>
            <person name="Barry K.W."/>
            <person name="Cichocki N."/>
            <person name="Veneault-Fourrey C."/>
            <person name="LaButti K."/>
            <person name="Lindquist E.A."/>
            <person name="Lipzen A."/>
            <person name="Lundell T."/>
            <person name="Morin E."/>
            <person name="Murat C."/>
            <person name="Sun H."/>
            <person name="Tunlid A."/>
            <person name="Henrissat B."/>
            <person name="Grigoriev I.V."/>
            <person name="Hibbett D.S."/>
            <person name="Martin F."/>
            <person name="Nordberg H.P."/>
            <person name="Cantor M.N."/>
            <person name="Hua S.X."/>
        </authorList>
    </citation>
    <scope>NUCLEOTIDE SEQUENCE [LARGE SCALE GENOMIC DNA]</scope>
    <source>
        <strain evidence="2 3">MUT 4182</strain>
    </source>
</reference>
<evidence type="ECO:0000259" key="1">
    <source>
        <dbReference type="PROSITE" id="PS50011"/>
    </source>
</evidence>
<dbReference type="SUPFAM" id="SSF56112">
    <property type="entry name" value="Protein kinase-like (PK-like)"/>
    <property type="match status" value="1"/>
</dbReference>
<dbReference type="HOGENOM" id="CLU_000288_7_18_1"/>
<reference evidence="3" key="2">
    <citation type="submission" date="2015-01" db="EMBL/GenBank/DDBJ databases">
        <title>Evolutionary Origins and Diversification of the Mycorrhizal Mutualists.</title>
        <authorList>
            <consortium name="DOE Joint Genome Institute"/>
            <consortium name="Mycorrhizal Genomics Consortium"/>
            <person name="Kohler A."/>
            <person name="Kuo A."/>
            <person name="Nagy L.G."/>
            <person name="Floudas D."/>
            <person name="Copeland A."/>
            <person name="Barry K.W."/>
            <person name="Cichocki N."/>
            <person name="Veneault-Fourrey C."/>
            <person name="LaButti K."/>
            <person name="Lindquist E.A."/>
            <person name="Lipzen A."/>
            <person name="Lundell T."/>
            <person name="Morin E."/>
            <person name="Murat C."/>
            <person name="Riley R."/>
            <person name="Ohm R."/>
            <person name="Sun H."/>
            <person name="Tunlid A."/>
            <person name="Henrissat B."/>
            <person name="Grigoriev I.V."/>
            <person name="Hibbett D.S."/>
            <person name="Martin F."/>
        </authorList>
    </citation>
    <scope>NUCLEOTIDE SEQUENCE [LARGE SCALE GENOMIC DNA]</scope>
    <source>
        <strain evidence="3">MUT 4182</strain>
    </source>
</reference>
<name>A0A0C3Q0X4_9AGAM</name>
<dbReference type="Pfam" id="PF07714">
    <property type="entry name" value="PK_Tyr_Ser-Thr"/>
    <property type="match status" value="1"/>
</dbReference>
<keyword evidence="3" id="KW-1185">Reference proteome</keyword>
<dbReference type="GO" id="GO:0004674">
    <property type="term" value="F:protein serine/threonine kinase activity"/>
    <property type="evidence" value="ECO:0007669"/>
    <property type="project" value="TreeGrafter"/>
</dbReference>
<dbReference type="InterPro" id="IPR000719">
    <property type="entry name" value="Prot_kinase_dom"/>
</dbReference>
<feature type="domain" description="Protein kinase" evidence="1">
    <location>
        <begin position="1"/>
        <end position="235"/>
    </location>
</feature>
<dbReference type="AlphaFoldDB" id="A0A0C3Q0X4"/>
<dbReference type="STRING" id="1051891.A0A0C3Q0X4"/>
<dbReference type="PROSITE" id="PS00108">
    <property type="entry name" value="PROTEIN_KINASE_ST"/>
    <property type="match status" value="1"/>
</dbReference>
<evidence type="ECO:0000313" key="3">
    <source>
        <dbReference type="Proteomes" id="UP000054248"/>
    </source>
</evidence>
<organism evidence="2 3">
    <name type="scientific">Tulasnella calospora MUT 4182</name>
    <dbReference type="NCBI Taxonomy" id="1051891"/>
    <lineage>
        <taxon>Eukaryota</taxon>
        <taxon>Fungi</taxon>
        <taxon>Dikarya</taxon>
        <taxon>Basidiomycota</taxon>
        <taxon>Agaricomycotina</taxon>
        <taxon>Agaricomycetes</taxon>
        <taxon>Cantharellales</taxon>
        <taxon>Tulasnellaceae</taxon>
        <taxon>Tulasnella</taxon>
    </lineage>
</organism>